<comment type="catalytic activity">
    <reaction evidence="7">
        <text>N-acetyl-D-glucosamine 6-phosphate + H2O = D-glucosamine 6-phosphate + acetate</text>
        <dbReference type="Rhea" id="RHEA:22936"/>
        <dbReference type="ChEBI" id="CHEBI:15377"/>
        <dbReference type="ChEBI" id="CHEBI:30089"/>
        <dbReference type="ChEBI" id="CHEBI:57513"/>
        <dbReference type="ChEBI" id="CHEBI:58725"/>
        <dbReference type="EC" id="3.5.1.25"/>
    </reaction>
</comment>
<feature type="binding site" evidence="10">
    <location>
        <position position="232"/>
    </location>
    <ligand>
        <name>Zn(2+)</name>
        <dbReference type="ChEBI" id="CHEBI:29105"/>
    </ligand>
</feature>
<dbReference type="InterPro" id="IPR011059">
    <property type="entry name" value="Metal-dep_hydrolase_composite"/>
</dbReference>
<dbReference type="SUPFAM" id="SSF51556">
    <property type="entry name" value="Metallo-dependent hydrolases"/>
    <property type="match status" value="1"/>
</dbReference>
<evidence type="ECO:0000259" key="11">
    <source>
        <dbReference type="Pfam" id="PF01979"/>
    </source>
</evidence>
<evidence type="ECO:0000313" key="13">
    <source>
        <dbReference type="Proteomes" id="UP000594364"/>
    </source>
</evidence>
<evidence type="ECO:0000256" key="7">
    <source>
        <dbReference type="ARBA" id="ARBA00047647"/>
    </source>
</evidence>
<comment type="cofactor">
    <cofactor evidence="10">
        <name>a divalent metal cation</name>
        <dbReference type="ChEBI" id="CHEBI:60240"/>
    </cofactor>
    <text evidence="10">Binds 1 divalent metal cation per subunit.</text>
</comment>
<dbReference type="Proteomes" id="UP000594364">
    <property type="component" value="Chromosome 1"/>
</dbReference>
<evidence type="ECO:0000256" key="1">
    <source>
        <dbReference type="ARBA" id="ARBA00010716"/>
    </source>
</evidence>
<evidence type="ECO:0000256" key="4">
    <source>
        <dbReference type="ARBA" id="ARBA00022723"/>
    </source>
</evidence>
<keyword evidence="6" id="KW-0119">Carbohydrate metabolism</keyword>
<dbReference type="Gene3D" id="3.20.20.140">
    <property type="entry name" value="Metal-dependent hydrolases"/>
    <property type="match status" value="1"/>
</dbReference>
<feature type="binding site" evidence="10">
    <location>
        <position position="253"/>
    </location>
    <ligand>
        <name>Zn(2+)</name>
        <dbReference type="ChEBI" id="CHEBI:29105"/>
    </ligand>
</feature>
<feature type="active site" description="Proton donor/acceptor" evidence="8">
    <location>
        <position position="313"/>
    </location>
</feature>
<feature type="binding site" evidence="9">
    <location>
        <position position="264"/>
    </location>
    <ligand>
        <name>substrate</name>
    </ligand>
</feature>
<dbReference type="Pfam" id="PF01979">
    <property type="entry name" value="Amidohydro_1"/>
    <property type="match status" value="1"/>
</dbReference>
<dbReference type="OrthoDB" id="10264777at2759"/>
<dbReference type="GO" id="GO:0008448">
    <property type="term" value="F:N-acetylglucosamine-6-phosphate deacetylase activity"/>
    <property type="evidence" value="ECO:0007669"/>
    <property type="project" value="UniProtKB-EC"/>
</dbReference>
<gene>
    <name evidence="12" type="ORF">C2857_006022</name>
</gene>
<dbReference type="PANTHER" id="PTHR11113:SF14">
    <property type="entry name" value="N-ACETYLGLUCOSAMINE-6-PHOSPHATE DEACETYLASE"/>
    <property type="match status" value="1"/>
</dbReference>
<name>A0A7S9PSU0_EPIFF</name>
<keyword evidence="13" id="KW-1185">Reference proteome</keyword>
<evidence type="ECO:0000256" key="6">
    <source>
        <dbReference type="ARBA" id="ARBA00023277"/>
    </source>
</evidence>
<feature type="domain" description="Amidohydrolase-related" evidence="11">
    <location>
        <begin position="69"/>
        <end position="409"/>
    </location>
</feature>
<dbReference type="PIRSF" id="PIRSF038994">
    <property type="entry name" value="NagA"/>
    <property type="match status" value="1"/>
</dbReference>
<dbReference type="CDD" id="cd00854">
    <property type="entry name" value="NagA"/>
    <property type="match status" value="1"/>
</dbReference>
<dbReference type="FunFam" id="3.20.20.140:FF:000065">
    <property type="entry name" value="N-acetylglucosamine-6-phosphate deacetylase"/>
    <property type="match status" value="1"/>
</dbReference>
<dbReference type="GO" id="GO:0046872">
    <property type="term" value="F:metal ion binding"/>
    <property type="evidence" value="ECO:0007669"/>
    <property type="project" value="UniProtKB-KW"/>
</dbReference>
<dbReference type="NCBIfam" id="TIGR00221">
    <property type="entry name" value="nagA"/>
    <property type="match status" value="1"/>
</dbReference>
<proteinExistence type="inferred from homology"/>
<evidence type="ECO:0000256" key="9">
    <source>
        <dbReference type="PIRSR" id="PIRSR038994-2"/>
    </source>
</evidence>
<dbReference type="InterPro" id="IPR032466">
    <property type="entry name" value="Metal_Hydrolase"/>
</dbReference>
<dbReference type="InterPro" id="IPR003764">
    <property type="entry name" value="GlcNAc_6-P_deAcase"/>
</dbReference>
<dbReference type="EC" id="3.5.1.25" evidence="2"/>
<sequence length="444" mass="47753">MPIALSPPKRPRPKNGLTKFTNCRLVRGDALVTQDLWVSSITGKIINSQAAFFDELNLPDETIDLGGRIVSPGLIECQLNGAFGFNFSTLLDDMSQYGKKVNEVNRLLVQTGVTSYLPTITSQRPELYQKALPFLGPSGRNRAAQDGAESLGAHCEGPFLNPTKNGVHNVHVLIEAQSFADIEACYGAHNLRPRREGEPIPVKLITAAPERGQMMRLIPDLTSRGIVYSIGHSEATYEEASEAVGQGASMITHMFNAMRPLHHRNPGIFGVLGKAENLTRPYFGIISDGIHLHPTTIKIAFNAHPDGFILVTDAMHLAGLPDGAYPWTNGEQTCNIVKKGSKLLLENSDTIAGSSITLIECVNNFLEWSGATIPQALKSVTSTPAAMLGIQHVKGTLEAGADADLVIFSDEESATGSGSRQLVLDEVWKFGARLCSTGNAAASS</sequence>
<evidence type="ECO:0000256" key="2">
    <source>
        <dbReference type="ARBA" id="ARBA00011899"/>
    </source>
</evidence>
<evidence type="ECO:0000313" key="12">
    <source>
        <dbReference type="EMBL" id="QPG94427.1"/>
    </source>
</evidence>
<dbReference type="EMBL" id="CP031385">
    <property type="protein sequence ID" value="QPG94427.1"/>
    <property type="molecule type" value="Genomic_DNA"/>
</dbReference>
<keyword evidence="4 10" id="KW-0479">Metal-binding</keyword>
<dbReference type="SUPFAM" id="SSF51338">
    <property type="entry name" value="Composite domain of metallo-dependent hydrolases"/>
    <property type="match status" value="1"/>
</dbReference>
<evidence type="ECO:0000256" key="8">
    <source>
        <dbReference type="PIRSR" id="PIRSR038994-1"/>
    </source>
</evidence>
<dbReference type="InterPro" id="IPR006680">
    <property type="entry name" value="Amidohydro-rel"/>
</dbReference>
<feature type="binding site" evidence="9">
    <location>
        <begin position="256"/>
        <end position="257"/>
    </location>
    <ligand>
        <name>substrate</name>
    </ligand>
</feature>
<reference evidence="12 13" key="1">
    <citation type="journal article" date="2018" name="PLoS Genet.">
        <title>Repeat elements organise 3D genome structure and mediate transcription in the filamentous fungus Epichloe festucae.</title>
        <authorList>
            <person name="Winter D.J."/>
            <person name="Ganley A.R.D."/>
            <person name="Young C.A."/>
            <person name="Liachko I."/>
            <person name="Schardl C.L."/>
            <person name="Dupont P.Y."/>
            <person name="Berry D."/>
            <person name="Ram A."/>
            <person name="Scott B."/>
            <person name="Cox M.P."/>
        </authorList>
    </citation>
    <scope>NUCLEOTIDE SEQUENCE [LARGE SCALE GENOMIC DNA]</scope>
    <source>
        <strain evidence="12 13">Fl1</strain>
    </source>
</reference>
<evidence type="ECO:0000256" key="3">
    <source>
        <dbReference type="ARBA" id="ARBA00018029"/>
    </source>
</evidence>
<organism evidence="12 13">
    <name type="scientific">Epichloe festucae (strain Fl1)</name>
    <dbReference type="NCBI Taxonomy" id="877507"/>
    <lineage>
        <taxon>Eukaryota</taxon>
        <taxon>Fungi</taxon>
        <taxon>Dikarya</taxon>
        <taxon>Ascomycota</taxon>
        <taxon>Pezizomycotina</taxon>
        <taxon>Sordariomycetes</taxon>
        <taxon>Hypocreomycetidae</taxon>
        <taxon>Hypocreales</taxon>
        <taxon>Clavicipitaceae</taxon>
        <taxon>Epichloe</taxon>
    </lineage>
</organism>
<comment type="similarity">
    <text evidence="1">Belongs to the metallo-dependent hydrolases superfamily. NagA family.</text>
</comment>
<protein>
    <recommendedName>
        <fullName evidence="3">N-acetylglucosamine-6-phosphate deacetylase</fullName>
        <ecNumber evidence="2">3.5.1.25</ecNumber>
    </recommendedName>
</protein>
<evidence type="ECO:0000256" key="10">
    <source>
        <dbReference type="PIRSR" id="PIRSR038994-3"/>
    </source>
</evidence>
<evidence type="ECO:0000256" key="5">
    <source>
        <dbReference type="ARBA" id="ARBA00022801"/>
    </source>
</evidence>
<dbReference type="PANTHER" id="PTHR11113">
    <property type="entry name" value="N-ACETYLGLUCOSAMINE-6-PHOSPHATE DEACETYLASE"/>
    <property type="match status" value="1"/>
</dbReference>
<feature type="binding site" evidence="9">
    <location>
        <begin position="351"/>
        <end position="353"/>
    </location>
    <ligand>
        <name>substrate</name>
    </ligand>
</feature>
<keyword evidence="5" id="KW-0378">Hydrolase</keyword>
<dbReference type="GO" id="GO:0006046">
    <property type="term" value="P:N-acetylglucosamine catabolic process"/>
    <property type="evidence" value="ECO:0007669"/>
    <property type="project" value="TreeGrafter"/>
</dbReference>
<feature type="binding site" evidence="10">
    <location>
        <position position="156"/>
    </location>
    <ligand>
        <name>Zn(2+)</name>
        <dbReference type="ChEBI" id="CHEBI:29105"/>
    </ligand>
</feature>
<accession>A0A7S9PSU0</accession>
<dbReference type="AlphaFoldDB" id="A0A7S9PSU0"/>
<feature type="binding site" evidence="9">
    <location>
        <position position="291"/>
    </location>
    <ligand>
        <name>substrate</name>
    </ligand>
</feature>
<feature type="binding site" evidence="9">
    <location>
        <position position="167"/>
    </location>
    <ligand>
        <name>substrate</name>
    </ligand>
</feature>